<sequence length="137" mass="14924">MGACAGKNKSKKSKSYEPTTDSTTESEAKPKDKNLQPNMSPSPTETLSSSKGFTVNNDDHSKSTLNTETHGIDPDVQIGINEQDEISNTLSKPFPHRVISVNDAELETELANLVYGRPENDYAENPIVVTTIKSTEV</sequence>
<name>A0A818IG33_9BILA</name>
<evidence type="ECO:0000256" key="1">
    <source>
        <dbReference type="SAM" id="MobiDB-lite"/>
    </source>
</evidence>
<feature type="compositionally biased region" description="Polar residues" evidence="1">
    <location>
        <begin position="35"/>
        <end position="56"/>
    </location>
</feature>
<dbReference type="AlphaFoldDB" id="A0A818IG33"/>
<dbReference type="EMBL" id="CAJOAX010000160">
    <property type="protein sequence ID" value="CAF3526037.1"/>
    <property type="molecule type" value="Genomic_DNA"/>
</dbReference>
<dbReference type="Proteomes" id="UP000663823">
    <property type="component" value="Unassembled WGS sequence"/>
</dbReference>
<dbReference type="Proteomes" id="UP000663882">
    <property type="component" value="Unassembled WGS sequence"/>
</dbReference>
<dbReference type="EMBL" id="CAJNOO010001087">
    <property type="protein sequence ID" value="CAF1093399.1"/>
    <property type="molecule type" value="Genomic_DNA"/>
</dbReference>
<reference evidence="3" key="1">
    <citation type="submission" date="2021-02" db="EMBL/GenBank/DDBJ databases">
        <authorList>
            <person name="Nowell W R."/>
        </authorList>
    </citation>
    <scope>NUCLEOTIDE SEQUENCE</scope>
</reference>
<organism evidence="3 4">
    <name type="scientific">Rotaria sordida</name>
    <dbReference type="NCBI Taxonomy" id="392033"/>
    <lineage>
        <taxon>Eukaryota</taxon>
        <taxon>Metazoa</taxon>
        <taxon>Spiralia</taxon>
        <taxon>Gnathifera</taxon>
        <taxon>Rotifera</taxon>
        <taxon>Eurotatoria</taxon>
        <taxon>Bdelloidea</taxon>
        <taxon>Philodinida</taxon>
        <taxon>Philodinidae</taxon>
        <taxon>Rotaria</taxon>
    </lineage>
</organism>
<proteinExistence type="predicted"/>
<feature type="compositionally biased region" description="Polar residues" evidence="1">
    <location>
        <begin position="16"/>
        <end position="25"/>
    </location>
</feature>
<feature type="region of interest" description="Disordered" evidence="1">
    <location>
        <begin position="1"/>
        <end position="75"/>
    </location>
</feature>
<evidence type="ECO:0000313" key="4">
    <source>
        <dbReference type="Proteomes" id="UP000663823"/>
    </source>
</evidence>
<evidence type="ECO:0000313" key="3">
    <source>
        <dbReference type="EMBL" id="CAF3526037.1"/>
    </source>
</evidence>
<comment type="caution">
    <text evidence="3">The sequence shown here is derived from an EMBL/GenBank/DDBJ whole genome shotgun (WGS) entry which is preliminary data.</text>
</comment>
<accession>A0A818IG33</accession>
<protein>
    <submittedName>
        <fullName evidence="3">Uncharacterized protein</fullName>
    </submittedName>
</protein>
<dbReference type="OrthoDB" id="10036195at2759"/>
<evidence type="ECO:0000313" key="2">
    <source>
        <dbReference type="EMBL" id="CAF1093399.1"/>
    </source>
</evidence>
<gene>
    <name evidence="3" type="ORF">OTI717_LOCUS3063</name>
    <name evidence="2" type="ORF">RFH988_LOCUS18928</name>
</gene>